<feature type="domain" description="Disease resistance R13L4/SHOC-2-like LRR" evidence="3">
    <location>
        <begin position="369"/>
        <end position="549"/>
    </location>
</feature>
<dbReference type="OrthoDB" id="1110401at2759"/>
<evidence type="ECO:0000256" key="1">
    <source>
        <dbReference type="ARBA" id="ARBA00022737"/>
    </source>
</evidence>
<evidence type="ECO:0000259" key="3">
    <source>
        <dbReference type="Pfam" id="PF23598"/>
    </source>
</evidence>
<feature type="compositionally biased region" description="Polar residues" evidence="2">
    <location>
        <begin position="565"/>
        <end position="579"/>
    </location>
</feature>
<reference evidence="4" key="1">
    <citation type="submission" date="2020-03" db="EMBL/GenBank/DDBJ databases">
        <title>Castanea mollissima Vanexum genome sequencing.</title>
        <authorList>
            <person name="Staton M."/>
        </authorList>
    </citation>
    <scope>NUCLEOTIDE SEQUENCE</scope>
    <source>
        <tissue evidence="4">Leaf</tissue>
    </source>
</reference>
<dbReference type="PANTHER" id="PTHR23155">
    <property type="entry name" value="DISEASE RESISTANCE PROTEIN RP"/>
    <property type="match status" value="1"/>
</dbReference>
<dbReference type="Pfam" id="PF23598">
    <property type="entry name" value="LRR_14"/>
    <property type="match status" value="1"/>
</dbReference>
<dbReference type="Proteomes" id="UP000737018">
    <property type="component" value="Unassembled WGS sequence"/>
</dbReference>
<dbReference type="AlphaFoldDB" id="A0A8J4VJ98"/>
<keyword evidence="5" id="KW-1185">Reference proteome</keyword>
<feature type="compositionally biased region" description="Low complexity" evidence="2">
    <location>
        <begin position="44"/>
        <end position="63"/>
    </location>
</feature>
<dbReference type="Gene3D" id="3.80.10.10">
    <property type="entry name" value="Ribonuclease Inhibitor"/>
    <property type="match status" value="1"/>
</dbReference>
<organism evidence="4 5">
    <name type="scientific">Castanea mollissima</name>
    <name type="common">Chinese chestnut</name>
    <dbReference type="NCBI Taxonomy" id="60419"/>
    <lineage>
        <taxon>Eukaryota</taxon>
        <taxon>Viridiplantae</taxon>
        <taxon>Streptophyta</taxon>
        <taxon>Embryophyta</taxon>
        <taxon>Tracheophyta</taxon>
        <taxon>Spermatophyta</taxon>
        <taxon>Magnoliopsida</taxon>
        <taxon>eudicotyledons</taxon>
        <taxon>Gunneridae</taxon>
        <taxon>Pentapetalae</taxon>
        <taxon>rosids</taxon>
        <taxon>fabids</taxon>
        <taxon>Fagales</taxon>
        <taxon>Fagaceae</taxon>
        <taxon>Castanea</taxon>
    </lineage>
</organism>
<evidence type="ECO:0000256" key="2">
    <source>
        <dbReference type="SAM" id="MobiDB-lite"/>
    </source>
</evidence>
<evidence type="ECO:0000313" key="5">
    <source>
        <dbReference type="Proteomes" id="UP000737018"/>
    </source>
</evidence>
<protein>
    <recommendedName>
        <fullName evidence="3">Disease resistance R13L4/SHOC-2-like LRR domain-containing protein</fullName>
    </recommendedName>
</protein>
<accession>A0A8J4VJ98</accession>
<dbReference type="EMBL" id="JRKL02001555">
    <property type="protein sequence ID" value="KAF3963358.1"/>
    <property type="molecule type" value="Genomic_DNA"/>
</dbReference>
<feature type="region of interest" description="Disordered" evidence="2">
    <location>
        <begin position="547"/>
        <end position="599"/>
    </location>
</feature>
<sequence>MSSYEELFSQINPDETSAIEKITDAYVTLLRRVSEVKHSIPKCGGNNNGASSSSGSSNFNNRNSHAHNDDGAFMCNQIDKLKKDLNQIRDDFHCLQDLVKKPIKNFEQGITEIVKKLEEQTTRGSFTTKQVRDMLSSLENHVMKLRFHIPSLPSDMASTSSDVRRYTWKKLSNSEVDEKLPILHINHKFLRSSVFTELQEAFEELNTKLKHCLLCFAVVPENEVVKRRLLIDWWVGERLVDSPATEDVADEIIIELMAKGFIEPVKQRRKLVADRFKMLPQVRCVVIMLAQDAGLFDYDFNGNPTANSSLCSRLFLLKAEDGSSDQILSSSRNFDPEKLQTLFNFNEPFPDWRLESLLKENEDNIVDWFSKMKNVNVLYLGRWQSSGEYHIEVESIDFLKAMMNMKCLRLLSLQGVSRINELPKSVCKLTNLRILDLKACHNLEALPDWIDLLKQLTRLDISECYLLDGIPKRIAHLSKLEVLKGFLIGNLKSGGRSCTLEDLIGLERLSNLSINTSSRDFPTEEELRALSKLKVLRKLGIAWGMKQENDVPKPEQENAVPKPASTVNSDNRGQDSGASRPTRRLSKRIPSLPKTRDPETLVELPTKLEKLKLQCLPHRESPNWLIPETLKRLKTLYIRGGELKNFVQKGNDKWAVEILHLKYLDEFNMNWEALHESFPNLIFLENVACRNLAYDQCDDGVWRKL</sequence>
<dbReference type="SUPFAM" id="SSF52047">
    <property type="entry name" value="RNI-like"/>
    <property type="match status" value="1"/>
</dbReference>
<dbReference type="GO" id="GO:0098542">
    <property type="term" value="P:defense response to other organism"/>
    <property type="evidence" value="ECO:0007669"/>
    <property type="project" value="TreeGrafter"/>
</dbReference>
<dbReference type="InterPro" id="IPR055414">
    <property type="entry name" value="LRR_R13L4/SHOC2-like"/>
</dbReference>
<feature type="region of interest" description="Disordered" evidence="2">
    <location>
        <begin position="40"/>
        <end position="65"/>
    </location>
</feature>
<name>A0A8J4VJ98_9ROSI</name>
<keyword evidence="1" id="KW-0677">Repeat</keyword>
<gene>
    <name evidence="4" type="ORF">CMV_012245</name>
</gene>
<dbReference type="InterPro" id="IPR032675">
    <property type="entry name" value="LRR_dom_sf"/>
</dbReference>
<dbReference type="PANTHER" id="PTHR23155:SF1076">
    <property type="entry name" value="LEUCINE-RICH REPEAT (LRR) FAMILY PROTEIN-RELATED"/>
    <property type="match status" value="1"/>
</dbReference>
<evidence type="ECO:0000313" key="4">
    <source>
        <dbReference type="EMBL" id="KAF3963358.1"/>
    </source>
</evidence>
<proteinExistence type="predicted"/>
<dbReference type="InterPro" id="IPR044974">
    <property type="entry name" value="Disease_R_plants"/>
</dbReference>
<feature type="compositionally biased region" description="Basic and acidic residues" evidence="2">
    <location>
        <begin position="547"/>
        <end position="556"/>
    </location>
</feature>
<comment type="caution">
    <text evidence="4">The sequence shown here is derived from an EMBL/GenBank/DDBJ whole genome shotgun (WGS) entry which is preliminary data.</text>
</comment>